<comment type="similarity">
    <text evidence="1">Belongs to the beta type-B retroviral polymerase family. HERV class-II K(HML-2) pol subfamily.</text>
</comment>
<feature type="region of interest" description="Disordered" evidence="4">
    <location>
        <begin position="1239"/>
        <end position="1263"/>
    </location>
</feature>
<dbReference type="InterPro" id="IPR041577">
    <property type="entry name" value="RT_RNaseH_2"/>
</dbReference>
<evidence type="ECO:0000256" key="3">
    <source>
        <dbReference type="ARBA" id="ARBA00039658"/>
    </source>
</evidence>
<dbReference type="Gene3D" id="3.10.10.10">
    <property type="entry name" value="HIV Type 1 Reverse Transcriptase, subunit A, domain 1"/>
    <property type="match status" value="1"/>
</dbReference>
<dbReference type="InterPro" id="IPR036397">
    <property type="entry name" value="RNaseH_sf"/>
</dbReference>
<dbReference type="Pfam" id="PF17919">
    <property type="entry name" value="RT_RNaseH_2"/>
    <property type="match status" value="1"/>
</dbReference>
<evidence type="ECO:0000313" key="7">
    <source>
        <dbReference type="EMBL" id="CAK8681874.1"/>
    </source>
</evidence>
<dbReference type="SUPFAM" id="SSF53098">
    <property type="entry name" value="Ribonuclease H-like"/>
    <property type="match status" value="1"/>
</dbReference>
<dbReference type="InterPro" id="IPR041588">
    <property type="entry name" value="Integrase_H2C2"/>
</dbReference>
<dbReference type="Pfam" id="PF00078">
    <property type="entry name" value="RVT_1"/>
    <property type="match status" value="1"/>
</dbReference>
<accession>A0ABP0FTQ0</accession>
<sequence>MVSEVFVMEKSIPTPAPMRWSGNVHENWIRFIQSFKLYMTAIGHDSKSDKAKSSLLLCVMGEEALQVYNSFKFETGQELKFDNVVANFEAYCCPKKNITFERYKFHTCTQKVDQSIDEYVTQLKVIAKDCEFADLVESLIRDRVICGIRDHKLQEALLREDTLTLDKAMSICRAKELSKSQASALGEKSTTSMSIDMVESKNADGQRRRNFNCARCGRDHQIGRCPAFGKSCYHCGGRNHFASFCNSSRRSQIVTNRRPRTVREVRVDDVQEDIPLHIDSVSENSWCINVLANETPLCLKIDTGAEVNLITVSDYKTLRHTPTIKKTSIALTGYGNHKIPVLGTCTVQTKVGPKSKNVEFVIVNCKDSQSIIGLKSSKLLGLIQRVSTVYKTNAYSTLLHEFKDLFNGLGCLPGEHVIRVDAEAVPVVHPSRKVPFAMREKLRNELIRLEELNVIVKVNEPTSWVNSLVVVNKKNGNLRLCLDPRNLNRAILREHFNLPTREELTSQFANAKYFSKLDALSGFWQMKLDEGSSKLCTFNTPFGRYRFLRLPFGISSAPEVFHKAVHLIYAHLPGVDTSMDDIIVWGTTKEEHDKRLRNVLQATRDANLRLNKDKCILGVQQLTFMGDVLSKEGLKPDPLKVDAVNNMQRPSNKKDVQRFLGMINYLGRFLPSLSIKTASLRALTHYKSEWNWDSTHERAWNELKRLVSEVPVLKFFDPKVAIKISADASKEGIGAVLLQWHDSDWHPVAYAARAMVPAETRYAQIEKELLATVYACERFHQYIYGQSIEVESDHKPLMHLFKKQLNNCPLRVQRLMIRLQIYDITLVYKPGKFMHTADTLSRSATKPQTSSTVSLVESHEDMIISTLPVTNKFLSQLREETAKDEQLTNLIQYVQQGWPSSKAGCKTLISEYWNYRDELAVKDGIILKGDRLVIPKSLRKSILEIIHEGHLGEEKCKRRAREAVFWPRINKDIVNKVSSCATCAAYRNQHQKEPLLPHEPTMLPFEKVGIDLFQWCNTTYLVVGDYYSNYPEVCALPSTCSKQVIMRLKQIFSRHGIPQVVFSDNGPPFNSHEFKVFAETWRFHHKTSSPHYPKSNGLAEKTVHTVKDLLRKSHASGKDFNLALLVYRSTPLKCGYSPAQLLMGRRIRNNLSLCNNLYNPEPGVERPVWAEKLEQKHYYDKGVKSLCELHVNDVVFTYDHKTKRWGEKGKIMRMVGLRSYLVQLDNGAILRRNRSHLHKSKNEMGTCKEASSTEEQSPPVVSSELNTIVPFTSNNFVDGPPPTNVVLPRRSRRTPKHSRRLIEEI</sequence>
<dbReference type="Pfam" id="PF17921">
    <property type="entry name" value="Integrase_H2C2"/>
    <property type="match status" value="1"/>
</dbReference>
<dbReference type="PROSITE" id="PS50994">
    <property type="entry name" value="INTEGRASE"/>
    <property type="match status" value="1"/>
</dbReference>
<keyword evidence="8" id="KW-1185">Reference proteome</keyword>
<dbReference type="PANTHER" id="PTHR37984">
    <property type="entry name" value="PROTEIN CBG26694"/>
    <property type="match status" value="1"/>
</dbReference>
<dbReference type="SUPFAM" id="SSF56672">
    <property type="entry name" value="DNA/RNA polymerases"/>
    <property type="match status" value="1"/>
</dbReference>
<protein>
    <recommendedName>
        <fullName evidence="3">Gypsy retrotransposon integrase-like protein 1</fullName>
        <ecNumber evidence="2">3.1.26.4</ecNumber>
    </recommendedName>
</protein>
<evidence type="ECO:0000259" key="5">
    <source>
        <dbReference type="PROSITE" id="PS50878"/>
    </source>
</evidence>
<gene>
    <name evidence="7" type="ORF">CVLEPA_LOCUS12108</name>
</gene>
<dbReference type="Proteomes" id="UP001642483">
    <property type="component" value="Unassembled WGS sequence"/>
</dbReference>
<dbReference type="CDD" id="cd05481">
    <property type="entry name" value="retropepsin_like_LTR_1"/>
    <property type="match status" value="1"/>
</dbReference>
<feature type="compositionally biased region" description="Polar residues" evidence="4">
    <location>
        <begin position="1249"/>
        <end position="1263"/>
    </location>
</feature>
<evidence type="ECO:0000259" key="6">
    <source>
        <dbReference type="PROSITE" id="PS50994"/>
    </source>
</evidence>
<dbReference type="InterPro" id="IPR001584">
    <property type="entry name" value="Integrase_cat-core"/>
</dbReference>
<name>A0ABP0FTQ0_CLALP</name>
<dbReference type="InterPro" id="IPR043128">
    <property type="entry name" value="Rev_trsase/Diguanyl_cyclase"/>
</dbReference>
<dbReference type="CDD" id="cd01647">
    <property type="entry name" value="RT_LTR"/>
    <property type="match status" value="1"/>
</dbReference>
<dbReference type="InterPro" id="IPR021109">
    <property type="entry name" value="Peptidase_aspartic_dom_sf"/>
</dbReference>
<dbReference type="InterPro" id="IPR000477">
    <property type="entry name" value="RT_dom"/>
</dbReference>
<feature type="region of interest" description="Disordered" evidence="4">
    <location>
        <begin position="1279"/>
        <end position="1305"/>
    </location>
</feature>
<dbReference type="InterPro" id="IPR012337">
    <property type="entry name" value="RNaseH-like_sf"/>
</dbReference>
<dbReference type="InterPro" id="IPR043502">
    <property type="entry name" value="DNA/RNA_pol_sf"/>
</dbReference>
<dbReference type="PROSITE" id="PS50878">
    <property type="entry name" value="RT_POL"/>
    <property type="match status" value="1"/>
</dbReference>
<comment type="caution">
    <text evidence="7">The sequence shown here is derived from an EMBL/GenBank/DDBJ whole genome shotgun (WGS) entry which is preliminary data.</text>
</comment>
<dbReference type="Gene3D" id="3.30.70.270">
    <property type="match status" value="2"/>
</dbReference>
<dbReference type="Gene3D" id="2.40.70.10">
    <property type="entry name" value="Acid Proteases"/>
    <property type="match status" value="1"/>
</dbReference>
<dbReference type="Gene3D" id="4.10.60.10">
    <property type="entry name" value="Zinc finger, CCHC-type"/>
    <property type="match status" value="1"/>
</dbReference>
<dbReference type="InterPro" id="IPR050951">
    <property type="entry name" value="Retrovirus_Pol_polyprotein"/>
</dbReference>
<dbReference type="Gene3D" id="3.30.420.10">
    <property type="entry name" value="Ribonuclease H-like superfamily/Ribonuclease H"/>
    <property type="match status" value="1"/>
</dbReference>
<dbReference type="Pfam" id="PF00665">
    <property type="entry name" value="rve"/>
    <property type="match status" value="1"/>
</dbReference>
<evidence type="ECO:0000313" key="8">
    <source>
        <dbReference type="Proteomes" id="UP001642483"/>
    </source>
</evidence>
<feature type="compositionally biased region" description="Basic residues" evidence="4">
    <location>
        <begin position="1289"/>
        <end position="1299"/>
    </location>
</feature>
<proteinExistence type="inferred from homology"/>
<dbReference type="PANTHER" id="PTHR37984:SF8">
    <property type="entry name" value="CCHC-TYPE DOMAIN-CONTAINING PROTEIN"/>
    <property type="match status" value="1"/>
</dbReference>
<evidence type="ECO:0000256" key="1">
    <source>
        <dbReference type="ARBA" id="ARBA00010879"/>
    </source>
</evidence>
<feature type="domain" description="Integrase catalytic" evidence="6">
    <location>
        <begin position="996"/>
        <end position="1168"/>
    </location>
</feature>
<dbReference type="Gene3D" id="1.10.340.70">
    <property type="match status" value="1"/>
</dbReference>
<dbReference type="EC" id="3.1.26.4" evidence="2"/>
<evidence type="ECO:0000256" key="2">
    <source>
        <dbReference type="ARBA" id="ARBA00012180"/>
    </source>
</evidence>
<dbReference type="CDD" id="cd09274">
    <property type="entry name" value="RNase_HI_RT_Ty3"/>
    <property type="match status" value="1"/>
</dbReference>
<organism evidence="7 8">
    <name type="scientific">Clavelina lepadiformis</name>
    <name type="common">Light-bulb sea squirt</name>
    <name type="synonym">Ascidia lepadiformis</name>
    <dbReference type="NCBI Taxonomy" id="159417"/>
    <lineage>
        <taxon>Eukaryota</taxon>
        <taxon>Metazoa</taxon>
        <taxon>Chordata</taxon>
        <taxon>Tunicata</taxon>
        <taxon>Ascidiacea</taxon>
        <taxon>Aplousobranchia</taxon>
        <taxon>Clavelinidae</taxon>
        <taxon>Clavelina</taxon>
    </lineage>
</organism>
<dbReference type="EMBL" id="CAWYQH010000090">
    <property type="protein sequence ID" value="CAK8681874.1"/>
    <property type="molecule type" value="Genomic_DNA"/>
</dbReference>
<reference evidence="7 8" key="1">
    <citation type="submission" date="2024-02" db="EMBL/GenBank/DDBJ databases">
        <authorList>
            <person name="Daric V."/>
            <person name="Darras S."/>
        </authorList>
    </citation>
    <scope>NUCLEOTIDE SEQUENCE [LARGE SCALE GENOMIC DNA]</scope>
</reference>
<dbReference type="SUPFAM" id="SSF50630">
    <property type="entry name" value="Acid proteases"/>
    <property type="match status" value="1"/>
</dbReference>
<evidence type="ECO:0000256" key="4">
    <source>
        <dbReference type="SAM" id="MobiDB-lite"/>
    </source>
</evidence>
<feature type="domain" description="Reverse transcriptase" evidence="5">
    <location>
        <begin position="452"/>
        <end position="629"/>
    </location>
</feature>